<dbReference type="PROSITE" id="PS00666">
    <property type="entry name" value="DHDPS_2"/>
    <property type="match status" value="1"/>
</dbReference>
<comment type="function">
    <text evidence="1 12">Catalyzes the condensation of (S)-aspartate-beta-semialdehyde [(S)-ASA] and pyruvate to 4-hydroxy-tetrahydrodipicolinate (HTPA).</text>
</comment>
<gene>
    <name evidence="12" type="primary">dapA</name>
    <name evidence="16" type="ORF">C7B45_09670</name>
</gene>
<feature type="active site" description="Proton donor/acceptor" evidence="12 14">
    <location>
        <position position="133"/>
    </location>
</feature>
<dbReference type="UniPathway" id="UPA00034">
    <property type="reaction ID" value="UER00017"/>
</dbReference>
<comment type="similarity">
    <text evidence="3 12 13">Belongs to the DapA family.</text>
</comment>
<comment type="caution">
    <text evidence="16">The sequence shown here is derived from an EMBL/GenBank/DDBJ whole genome shotgun (WGS) entry which is preliminary data.</text>
</comment>
<dbReference type="InterPro" id="IPR005263">
    <property type="entry name" value="DapA"/>
</dbReference>
<dbReference type="GO" id="GO:0009089">
    <property type="term" value="P:lysine biosynthetic process via diaminopimelate"/>
    <property type="evidence" value="ECO:0007669"/>
    <property type="project" value="UniProtKB-UniRule"/>
</dbReference>
<evidence type="ECO:0000256" key="8">
    <source>
        <dbReference type="ARBA" id="ARBA00023154"/>
    </source>
</evidence>
<proteinExistence type="inferred from homology"/>
<evidence type="ECO:0000313" key="17">
    <source>
        <dbReference type="Proteomes" id="UP000241848"/>
    </source>
</evidence>
<dbReference type="EMBL" id="PXYV01000028">
    <property type="protein sequence ID" value="PSR21740.1"/>
    <property type="molecule type" value="Genomic_DNA"/>
</dbReference>
<keyword evidence="10 12" id="KW-0704">Schiff base</keyword>
<comment type="subunit">
    <text evidence="12">Homotetramer; dimer of dimers.</text>
</comment>
<feature type="site" description="Part of a proton relay during catalysis" evidence="12">
    <location>
        <position position="45"/>
    </location>
</feature>
<evidence type="ECO:0000256" key="12">
    <source>
        <dbReference type="HAMAP-Rule" id="MF_00418"/>
    </source>
</evidence>
<dbReference type="InterPro" id="IPR002220">
    <property type="entry name" value="DapA-like"/>
</dbReference>
<keyword evidence="9 12" id="KW-0456">Lyase</keyword>
<evidence type="ECO:0000256" key="13">
    <source>
        <dbReference type="PIRNR" id="PIRNR001365"/>
    </source>
</evidence>
<dbReference type="HAMAP" id="MF_00418">
    <property type="entry name" value="DapA"/>
    <property type="match status" value="1"/>
</dbReference>
<dbReference type="Gene3D" id="3.20.20.70">
    <property type="entry name" value="Aldolase class I"/>
    <property type="match status" value="1"/>
</dbReference>
<feature type="binding site" evidence="12 15">
    <location>
        <position position="46"/>
    </location>
    <ligand>
        <name>pyruvate</name>
        <dbReference type="ChEBI" id="CHEBI:15361"/>
    </ligand>
</feature>
<sequence length="297" mass="31955">MHWPVILTAMITPFASDGSLSEERAQELAGWLVANGSDGLVVAGTTGESPTLSQEERMRLLKAARAGAGSAPVWMGCGTNSTTDTIANARDAEKWGADGILLVTPYYNRPPQEGLYQHFVQVANAVSCPVMIYNVPGRTGVSLAPETMARIIAECRNVQAVKESSGTLEAIWAMRENCPGLKVYAGDDALFYPSLAIGAQGIVSVAAHLVGPLMVRLAEAYQRGRVDEARALHQSLLPLVRELFSWPNPIPVKWAVNRLGFAAGPLRLPLVYPTDPNAFDRLDQLITALAVSPIKPR</sequence>
<organism evidence="16 17">
    <name type="scientific">Sulfobacillus acidophilus</name>
    <dbReference type="NCBI Taxonomy" id="53633"/>
    <lineage>
        <taxon>Bacteria</taxon>
        <taxon>Bacillati</taxon>
        <taxon>Bacillota</taxon>
        <taxon>Clostridia</taxon>
        <taxon>Eubacteriales</taxon>
        <taxon>Clostridiales Family XVII. Incertae Sedis</taxon>
        <taxon>Sulfobacillus</taxon>
    </lineage>
</organism>
<evidence type="ECO:0000256" key="10">
    <source>
        <dbReference type="ARBA" id="ARBA00023270"/>
    </source>
</evidence>
<dbReference type="EC" id="4.3.3.7" evidence="4 12"/>
<protein>
    <recommendedName>
        <fullName evidence="4 12">4-hydroxy-tetrahydrodipicolinate synthase</fullName>
        <shortName evidence="12">HTPA synthase</shortName>
        <ecNumber evidence="4 12">4.3.3.7</ecNumber>
    </recommendedName>
</protein>
<keyword evidence="6 12" id="KW-0028">Amino-acid biosynthesis</keyword>
<dbReference type="Proteomes" id="UP000241848">
    <property type="component" value="Unassembled WGS sequence"/>
</dbReference>
<evidence type="ECO:0000256" key="7">
    <source>
        <dbReference type="ARBA" id="ARBA00022915"/>
    </source>
</evidence>
<dbReference type="PIRSF" id="PIRSF001365">
    <property type="entry name" value="DHDPS"/>
    <property type="match status" value="1"/>
</dbReference>
<feature type="site" description="Part of a proton relay during catalysis" evidence="12">
    <location>
        <position position="107"/>
    </location>
</feature>
<evidence type="ECO:0000256" key="15">
    <source>
        <dbReference type="PIRSR" id="PIRSR001365-2"/>
    </source>
</evidence>
<dbReference type="PANTHER" id="PTHR12128">
    <property type="entry name" value="DIHYDRODIPICOLINATE SYNTHASE"/>
    <property type="match status" value="1"/>
</dbReference>
<feature type="active site" description="Schiff-base intermediate with substrate" evidence="12 14">
    <location>
        <position position="162"/>
    </location>
</feature>
<evidence type="ECO:0000256" key="11">
    <source>
        <dbReference type="ARBA" id="ARBA00047836"/>
    </source>
</evidence>
<comment type="pathway">
    <text evidence="2 12">Amino-acid biosynthesis; L-lysine biosynthesis via DAP pathway; (S)-tetrahydrodipicolinate from L-aspartate: step 3/4.</text>
</comment>
<comment type="caution">
    <text evidence="12">Was originally thought to be a dihydrodipicolinate synthase (DHDPS), catalyzing the condensation of (S)-aspartate-beta-semialdehyde [(S)-ASA] and pyruvate to dihydrodipicolinate (DHDP). However, it was shown in E.coli that the product of the enzymatic reaction is not dihydrodipicolinate but in fact (4S)-4-hydroxy-2,3,4,5-tetrahydro-(2S)-dipicolinic acid (HTPA), and that the consecutive dehydration reaction leading to DHDP is not spontaneous but catalyzed by DapB.</text>
</comment>
<dbReference type="GO" id="GO:0005829">
    <property type="term" value="C:cytosol"/>
    <property type="evidence" value="ECO:0007669"/>
    <property type="project" value="TreeGrafter"/>
</dbReference>
<dbReference type="SUPFAM" id="SSF51569">
    <property type="entry name" value="Aldolase"/>
    <property type="match status" value="1"/>
</dbReference>
<dbReference type="InterPro" id="IPR020624">
    <property type="entry name" value="Schiff_base-form_aldolases_CS"/>
</dbReference>
<dbReference type="PRINTS" id="PR00146">
    <property type="entry name" value="DHPICSNTHASE"/>
</dbReference>
<evidence type="ECO:0000256" key="1">
    <source>
        <dbReference type="ARBA" id="ARBA00003294"/>
    </source>
</evidence>
<dbReference type="GO" id="GO:0008840">
    <property type="term" value="F:4-hydroxy-tetrahydrodipicolinate synthase activity"/>
    <property type="evidence" value="ECO:0007669"/>
    <property type="project" value="UniProtKB-UniRule"/>
</dbReference>
<comment type="catalytic activity">
    <reaction evidence="11 12">
        <text>L-aspartate 4-semialdehyde + pyruvate = (2S,4S)-4-hydroxy-2,3,4,5-tetrahydrodipicolinate + H2O + H(+)</text>
        <dbReference type="Rhea" id="RHEA:34171"/>
        <dbReference type="ChEBI" id="CHEBI:15361"/>
        <dbReference type="ChEBI" id="CHEBI:15377"/>
        <dbReference type="ChEBI" id="CHEBI:15378"/>
        <dbReference type="ChEBI" id="CHEBI:67139"/>
        <dbReference type="ChEBI" id="CHEBI:537519"/>
        <dbReference type="EC" id="4.3.3.7"/>
    </reaction>
</comment>
<dbReference type="InterPro" id="IPR013785">
    <property type="entry name" value="Aldolase_TIM"/>
</dbReference>
<dbReference type="Pfam" id="PF00701">
    <property type="entry name" value="DHDPS"/>
    <property type="match status" value="1"/>
</dbReference>
<dbReference type="SMART" id="SM01130">
    <property type="entry name" value="DHDPS"/>
    <property type="match status" value="1"/>
</dbReference>
<accession>A0A2T2WHN8</accession>
<evidence type="ECO:0000256" key="5">
    <source>
        <dbReference type="ARBA" id="ARBA00022490"/>
    </source>
</evidence>
<evidence type="ECO:0000256" key="2">
    <source>
        <dbReference type="ARBA" id="ARBA00005120"/>
    </source>
</evidence>
<name>A0A2T2WHN8_9FIRM</name>
<evidence type="ECO:0000256" key="14">
    <source>
        <dbReference type="PIRSR" id="PIRSR001365-1"/>
    </source>
</evidence>
<dbReference type="InterPro" id="IPR020625">
    <property type="entry name" value="Schiff_base-form_aldolases_AS"/>
</dbReference>
<dbReference type="CDD" id="cd00950">
    <property type="entry name" value="DHDPS"/>
    <property type="match status" value="1"/>
</dbReference>
<dbReference type="PANTHER" id="PTHR12128:SF66">
    <property type="entry name" value="4-HYDROXY-2-OXOGLUTARATE ALDOLASE, MITOCHONDRIAL"/>
    <property type="match status" value="1"/>
</dbReference>
<dbReference type="AlphaFoldDB" id="A0A2T2WHN8"/>
<keyword evidence="7 12" id="KW-0220">Diaminopimelate biosynthesis</keyword>
<evidence type="ECO:0000256" key="3">
    <source>
        <dbReference type="ARBA" id="ARBA00007592"/>
    </source>
</evidence>
<dbReference type="NCBIfam" id="TIGR00674">
    <property type="entry name" value="dapA"/>
    <property type="match status" value="1"/>
</dbReference>
<evidence type="ECO:0000256" key="4">
    <source>
        <dbReference type="ARBA" id="ARBA00012086"/>
    </source>
</evidence>
<comment type="subcellular location">
    <subcellularLocation>
        <location evidence="12">Cytoplasm</location>
    </subcellularLocation>
</comment>
<evidence type="ECO:0000256" key="6">
    <source>
        <dbReference type="ARBA" id="ARBA00022605"/>
    </source>
</evidence>
<dbReference type="PROSITE" id="PS00665">
    <property type="entry name" value="DHDPS_1"/>
    <property type="match status" value="1"/>
</dbReference>
<keyword evidence="5 12" id="KW-0963">Cytoplasm</keyword>
<evidence type="ECO:0000256" key="9">
    <source>
        <dbReference type="ARBA" id="ARBA00023239"/>
    </source>
</evidence>
<reference evidence="16 17" key="1">
    <citation type="journal article" date="2014" name="BMC Genomics">
        <title>Comparison of environmental and isolate Sulfobacillus genomes reveals diverse carbon, sulfur, nitrogen, and hydrogen metabolisms.</title>
        <authorList>
            <person name="Justice N.B."/>
            <person name="Norman A."/>
            <person name="Brown C.T."/>
            <person name="Singh A."/>
            <person name="Thomas B.C."/>
            <person name="Banfield J.F."/>
        </authorList>
    </citation>
    <scope>NUCLEOTIDE SEQUENCE [LARGE SCALE GENOMIC DNA]</scope>
    <source>
        <strain evidence="16">AMDSBA3</strain>
    </source>
</reference>
<evidence type="ECO:0000313" key="16">
    <source>
        <dbReference type="EMBL" id="PSR21740.1"/>
    </source>
</evidence>
<dbReference type="GO" id="GO:0019877">
    <property type="term" value="P:diaminopimelate biosynthetic process"/>
    <property type="evidence" value="ECO:0007669"/>
    <property type="project" value="UniProtKB-UniRule"/>
</dbReference>
<keyword evidence="8 12" id="KW-0457">Lysine biosynthesis</keyword>
<feature type="binding site" evidence="12 15">
    <location>
        <position position="203"/>
    </location>
    <ligand>
        <name>pyruvate</name>
        <dbReference type="ChEBI" id="CHEBI:15361"/>
    </ligand>
</feature>